<evidence type="ECO:0000313" key="3">
    <source>
        <dbReference type="Proteomes" id="UP000614350"/>
    </source>
</evidence>
<evidence type="ECO:0000256" key="1">
    <source>
        <dbReference type="SAM" id="Coils"/>
    </source>
</evidence>
<accession>A0A834MUH6</accession>
<evidence type="ECO:0000313" key="2">
    <source>
        <dbReference type="EMBL" id="KAF7383478.1"/>
    </source>
</evidence>
<name>A0A834MUH6_VESVU</name>
<proteinExistence type="predicted"/>
<reference evidence="2" key="1">
    <citation type="journal article" date="2020" name="G3 (Bethesda)">
        <title>High-Quality Assemblies for Three Invasive Social Wasps from the &lt;i&gt;Vespula&lt;/i&gt; Genus.</title>
        <authorList>
            <person name="Harrop T.W.R."/>
            <person name="Guhlin J."/>
            <person name="McLaughlin G.M."/>
            <person name="Permina E."/>
            <person name="Stockwell P."/>
            <person name="Gilligan J."/>
            <person name="Le Lec M.F."/>
            <person name="Gruber M.A.M."/>
            <person name="Quinn O."/>
            <person name="Lovegrove M."/>
            <person name="Duncan E.J."/>
            <person name="Remnant E.J."/>
            <person name="Van Eeckhoven J."/>
            <person name="Graham B."/>
            <person name="Knapp R.A."/>
            <person name="Langford K.W."/>
            <person name="Kronenberg Z."/>
            <person name="Press M.O."/>
            <person name="Eacker S.M."/>
            <person name="Wilson-Rankin E.E."/>
            <person name="Purcell J."/>
            <person name="Lester P.J."/>
            <person name="Dearden P.K."/>
        </authorList>
    </citation>
    <scope>NUCLEOTIDE SEQUENCE</scope>
    <source>
        <strain evidence="2">Marl-1</strain>
    </source>
</reference>
<sequence length="75" mass="8518">MAWFGDSLSGLSHLKGQITNFTKEVLSEGIVKEIDDQTMQLKEANERCIQLQELLDTKDAETQSICYNINVRIKS</sequence>
<dbReference type="EMBL" id="JACSEA010000017">
    <property type="protein sequence ID" value="KAF7383478.1"/>
    <property type="molecule type" value="Genomic_DNA"/>
</dbReference>
<feature type="coiled-coil region" evidence="1">
    <location>
        <begin position="34"/>
        <end position="61"/>
    </location>
</feature>
<dbReference type="Proteomes" id="UP000614350">
    <property type="component" value="Unassembled WGS sequence"/>
</dbReference>
<gene>
    <name evidence="2" type="ORF">HZH66_012828</name>
</gene>
<dbReference type="AlphaFoldDB" id="A0A834MUH6"/>
<comment type="caution">
    <text evidence="2">The sequence shown here is derived from an EMBL/GenBank/DDBJ whole genome shotgun (WGS) entry which is preliminary data.</text>
</comment>
<organism evidence="2 3">
    <name type="scientific">Vespula vulgaris</name>
    <name type="common">Yellow jacket</name>
    <name type="synonym">Wasp</name>
    <dbReference type="NCBI Taxonomy" id="7454"/>
    <lineage>
        <taxon>Eukaryota</taxon>
        <taxon>Metazoa</taxon>
        <taxon>Ecdysozoa</taxon>
        <taxon>Arthropoda</taxon>
        <taxon>Hexapoda</taxon>
        <taxon>Insecta</taxon>
        <taxon>Pterygota</taxon>
        <taxon>Neoptera</taxon>
        <taxon>Endopterygota</taxon>
        <taxon>Hymenoptera</taxon>
        <taxon>Apocrita</taxon>
        <taxon>Aculeata</taxon>
        <taxon>Vespoidea</taxon>
        <taxon>Vespidae</taxon>
        <taxon>Vespinae</taxon>
        <taxon>Vespula</taxon>
    </lineage>
</organism>
<keyword evidence="1" id="KW-0175">Coiled coil</keyword>
<protein>
    <submittedName>
        <fullName evidence="2">Uncharacterized protein</fullName>
    </submittedName>
</protein>
<keyword evidence="3" id="KW-1185">Reference proteome</keyword>